<proteinExistence type="inferred from homology"/>
<evidence type="ECO:0000313" key="6">
    <source>
        <dbReference type="EMBL" id="KJX92711.1"/>
    </source>
</evidence>
<dbReference type="Pfam" id="PF08609">
    <property type="entry name" value="Fes1"/>
    <property type="match status" value="1"/>
</dbReference>
<feature type="region of interest" description="Disordered" evidence="4">
    <location>
        <begin position="13"/>
        <end position="37"/>
    </location>
</feature>
<evidence type="ECO:0000256" key="2">
    <source>
        <dbReference type="ARBA" id="ARBA00022737"/>
    </source>
</evidence>
<dbReference type="InterPro" id="IPR050693">
    <property type="entry name" value="Hsp70_NEF-Inhibitors"/>
</dbReference>
<dbReference type="InterPro" id="IPR013918">
    <property type="entry name" value="Nucleotide_exch_fac_Fes1"/>
</dbReference>
<gene>
    <name evidence="6" type="ORF">TI39_contig5830g00015</name>
</gene>
<keyword evidence="2" id="KW-0677">Repeat</keyword>
<dbReference type="GO" id="GO:0005783">
    <property type="term" value="C:endoplasmic reticulum"/>
    <property type="evidence" value="ECO:0007669"/>
    <property type="project" value="TreeGrafter"/>
</dbReference>
<dbReference type="PANTHER" id="PTHR19316">
    <property type="entry name" value="PROTEIN FOLDING REGULATOR"/>
    <property type="match status" value="1"/>
</dbReference>
<dbReference type="STRING" id="1047168.A0A0F4G5R7"/>
<dbReference type="SUPFAM" id="SSF48371">
    <property type="entry name" value="ARM repeat"/>
    <property type="match status" value="1"/>
</dbReference>
<evidence type="ECO:0000256" key="3">
    <source>
        <dbReference type="ARBA" id="ARBA00024912"/>
    </source>
</evidence>
<dbReference type="Gene3D" id="1.25.10.10">
    <property type="entry name" value="Leucine-rich Repeat Variant"/>
    <property type="match status" value="1"/>
</dbReference>
<feature type="compositionally biased region" description="Polar residues" evidence="4">
    <location>
        <begin position="13"/>
        <end position="30"/>
    </location>
</feature>
<dbReference type="AlphaFoldDB" id="A0A0F4G5R7"/>
<feature type="domain" description="Nucleotide exchange factor Fes1" evidence="5">
    <location>
        <begin position="7"/>
        <end position="90"/>
    </location>
</feature>
<evidence type="ECO:0000256" key="1">
    <source>
        <dbReference type="ARBA" id="ARBA00011045"/>
    </source>
</evidence>
<evidence type="ECO:0000256" key="4">
    <source>
        <dbReference type="SAM" id="MobiDB-lite"/>
    </source>
</evidence>
<dbReference type="InterPro" id="IPR011989">
    <property type="entry name" value="ARM-like"/>
</dbReference>
<dbReference type="PANTHER" id="PTHR19316:SF18">
    <property type="entry name" value="HSP70-BINDING PROTEIN 1"/>
    <property type="match status" value="1"/>
</dbReference>
<accession>A0A0F4G5R7</accession>
<sequence length="215" mass="23535">MADQQSLNQLLQWGIENSSASQSDPSTQTHPKSDLNPKLLSELLGGPSDADLMRMAMTSILDAETPLDQKLIAWENLELLIEQIDNANNMEPLGLWPPLIQQLENEEAEMRRSAAGCVAAAVQNNVKSQEIALGHDGLVDGLVKLATEDGTQAVRKKAISALSGLVRNFQRGLDEVETKLPQEVWQRSKTGLDASDMEQVDTLIGRLRERSAARA</sequence>
<evidence type="ECO:0000313" key="7">
    <source>
        <dbReference type="Proteomes" id="UP000033647"/>
    </source>
</evidence>
<name>A0A0F4G5R7_9PEZI</name>
<dbReference type="OrthoDB" id="10250458at2759"/>
<evidence type="ECO:0000259" key="5">
    <source>
        <dbReference type="Pfam" id="PF08609"/>
    </source>
</evidence>
<comment type="similarity">
    <text evidence="1">Belongs to the FES1 family.</text>
</comment>
<dbReference type="Proteomes" id="UP000033647">
    <property type="component" value="Unassembled WGS sequence"/>
</dbReference>
<organism evidence="6 7">
    <name type="scientific">Zymoseptoria brevis</name>
    <dbReference type="NCBI Taxonomy" id="1047168"/>
    <lineage>
        <taxon>Eukaryota</taxon>
        <taxon>Fungi</taxon>
        <taxon>Dikarya</taxon>
        <taxon>Ascomycota</taxon>
        <taxon>Pezizomycotina</taxon>
        <taxon>Dothideomycetes</taxon>
        <taxon>Dothideomycetidae</taxon>
        <taxon>Mycosphaerellales</taxon>
        <taxon>Mycosphaerellaceae</taxon>
        <taxon>Zymoseptoria</taxon>
    </lineage>
</organism>
<protein>
    <submittedName>
        <fullName evidence="6">Hsp70 nucleotide exchange factor fes1 like protein</fullName>
    </submittedName>
</protein>
<reference evidence="6 7" key="1">
    <citation type="submission" date="2015-03" db="EMBL/GenBank/DDBJ databases">
        <title>RNA-seq based gene annotation and comparative genomics of four Zymoseptoria species reveal species-specific pathogenicity related genes and transposable element activity.</title>
        <authorList>
            <person name="Grandaubert J."/>
            <person name="Bhattacharyya A."/>
            <person name="Stukenbrock E.H."/>
        </authorList>
    </citation>
    <scope>NUCLEOTIDE SEQUENCE [LARGE SCALE GENOMIC DNA]</scope>
    <source>
        <strain evidence="6 7">Zb18110</strain>
    </source>
</reference>
<keyword evidence="7" id="KW-1185">Reference proteome</keyword>
<dbReference type="InterPro" id="IPR016024">
    <property type="entry name" value="ARM-type_fold"/>
</dbReference>
<comment type="caution">
    <text evidence="6">The sequence shown here is derived from an EMBL/GenBank/DDBJ whole genome shotgun (WGS) entry which is preliminary data.</text>
</comment>
<dbReference type="EMBL" id="LAFY01005785">
    <property type="protein sequence ID" value="KJX92711.1"/>
    <property type="molecule type" value="Genomic_DNA"/>
</dbReference>
<comment type="function">
    <text evidence="3">Functions as a nucleotide exchange factor (NEF) for Hsp70 chaperones which accelerates the release of ADP. Required for fully efficient Hsp70-mediated folding of proteins.</text>
</comment>
<dbReference type="GO" id="GO:0000774">
    <property type="term" value="F:adenyl-nucleotide exchange factor activity"/>
    <property type="evidence" value="ECO:0007669"/>
    <property type="project" value="TreeGrafter"/>
</dbReference>